<dbReference type="OrthoDB" id="2430224at2759"/>
<accession>A0A916EHM7</accession>
<comment type="caution">
    <text evidence="1">The sequence shown here is derived from an EMBL/GenBank/DDBJ whole genome shotgun (WGS) entry which is preliminary data.</text>
</comment>
<proteinExistence type="predicted"/>
<dbReference type="AlphaFoldDB" id="A0A916EHM7"/>
<dbReference type="Proteomes" id="UP000684084">
    <property type="component" value="Unassembled WGS sequence"/>
</dbReference>
<protein>
    <submittedName>
        <fullName evidence="1">Uncharacterized protein</fullName>
    </submittedName>
</protein>
<reference evidence="1" key="1">
    <citation type="submission" date="2020-05" db="EMBL/GenBank/DDBJ databases">
        <authorList>
            <person name="Rincon C."/>
            <person name="Sanders R I."/>
            <person name="Robbins C."/>
            <person name="Chaturvedi A."/>
        </authorList>
    </citation>
    <scope>NUCLEOTIDE SEQUENCE</scope>
    <source>
        <strain evidence="1">CHB12</strain>
    </source>
</reference>
<sequence>MELSLNCFVLGSRNTFTANVPKKYINESNLTVIEYTVSNFKEIIKNQVKHAVPDPEDPNNTPNKRIKLEDIGIGLIQDKTTEYLQELLCPFDEPVDFFEFLPGVMLTVGNAMKLYKGKKNQEMETSYMVDNVIRKMLKLADKYIGTFGLEWARNNKTNDFTTTTDK</sequence>
<name>A0A916EHM7_9GLOM</name>
<organism evidence="1 2">
    <name type="scientific">Rhizophagus irregularis</name>
    <dbReference type="NCBI Taxonomy" id="588596"/>
    <lineage>
        <taxon>Eukaryota</taxon>
        <taxon>Fungi</taxon>
        <taxon>Fungi incertae sedis</taxon>
        <taxon>Mucoromycota</taxon>
        <taxon>Glomeromycotina</taxon>
        <taxon>Glomeromycetes</taxon>
        <taxon>Glomerales</taxon>
        <taxon>Glomeraceae</taxon>
        <taxon>Rhizophagus</taxon>
    </lineage>
</organism>
<dbReference type="VEuPathDB" id="FungiDB:RhiirFUN_025904"/>
<evidence type="ECO:0000313" key="2">
    <source>
        <dbReference type="Proteomes" id="UP000684084"/>
    </source>
</evidence>
<gene>
    <name evidence="1" type="ORF">CHRIB12_LOCUS20918</name>
</gene>
<evidence type="ECO:0000313" key="1">
    <source>
        <dbReference type="EMBL" id="CAB5389156.1"/>
    </source>
</evidence>
<dbReference type="EMBL" id="CAGKOT010000064">
    <property type="protein sequence ID" value="CAB5389156.1"/>
    <property type="molecule type" value="Genomic_DNA"/>
</dbReference>